<dbReference type="Proteomes" id="UP000823388">
    <property type="component" value="Chromosome 2K"/>
</dbReference>
<name>A0A8T0WDX8_PANVG</name>
<dbReference type="EMBL" id="CM029039">
    <property type="protein sequence ID" value="KAG2644397.1"/>
    <property type="molecule type" value="Genomic_DNA"/>
</dbReference>
<comment type="caution">
    <text evidence="2">The sequence shown here is derived from an EMBL/GenBank/DDBJ whole genome shotgun (WGS) entry which is preliminary data.</text>
</comment>
<gene>
    <name evidence="2" type="ORF">PVAP13_2KG203000</name>
</gene>
<protein>
    <submittedName>
        <fullName evidence="2">Uncharacterized protein</fullName>
    </submittedName>
</protein>
<evidence type="ECO:0000313" key="3">
    <source>
        <dbReference type="Proteomes" id="UP000823388"/>
    </source>
</evidence>
<dbReference type="AlphaFoldDB" id="A0A8T0WDX8"/>
<keyword evidence="3" id="KW-1185">Reference proteome</keyword>
<evidence type="ECO:0000256" key="1">
    <source>
        <dbReference type="SAM" id="MobiDB-lite"/>
    </source>
</evidence>
<evidence type="ECO:0000313" key="2">
    <source>
        <dbReference type="EMBL" id="KAG2644397.1"/>
    </source>
</evidence>
<proteinExistence type="predicted"/>
<feature type="region of interest" description="Disordered" evidence="1">
    <location>
        <begin position="1"/>
        <end position="66"/>
    </location>
</feature>
<sequence length="66" mass="6955">MKVIPSSRKGDFEGGPSQIHKQAEGHRRRPPLDAGEEGDGCCCSGGGIDPIKDANRRMPLPPDGAT</sequence>
<reference evidence="2" key="1">
    <citation type="submission" date="2020-05" db="EMBL/GenBank/DDBJ databases">
        <title>WGS assembly of Panicum virgatum.</title>
        <authorList>
            <person name="Lovell J.T."/>
            <person name="Jenkins J."/>
            <person name="Shu S."/>
            <person name="Juenger T.E."/>
            <person name="Schmutz J."/>
        </authorList>
    </citation>
    <scope>NUCLEOTIDE SEQUENCE</scope>
    <source>
        <strain evidence="2">AP13</strain>
    </source>
</reference>
<accession>A0A8T0WDX8</accession>
<organism evidence="2 3">
    <name type="scientific">Panicum virgatum</name>
    <name type="common">Blackwell switchgrass</name>
    <dbReference type="NCBI Taxonomy" id="38727"/>
    <lineage>
        <taxon>Eukaryota</taxon>
        <taxon>Viridiplantae</taxon>
        <taxon>Streptophyta</taxon>
        <taxon>Embryophyta</taxon>
        <taxon>Tracheophyta</taxon>
        <taxon>Spermatophyta</taxon>
        <taxon>Magnoliopsida</taxon>
        <taxon>Liliopsida</taxon>
        <taxon>Poales</taxon>
        <taxon>Poaceae</taxon>
        <taxon>PACMAD clade</taxon>
        <taxon>Panicoideae</taxon>
        <taxon>Panicodae</taxon>
        <taxon>Paniceae</taxon>
        <taxon>Panicinae</taxon>
        <taxon>Panicum</taxon>
        <taxon>Panicum sect. Hiantes</taxon>
    </lineage>
</organism>